<dbReference type="GO" id="GO:0006355">
    <property type="term" value="P:regulation of DNA-templated transcription"/>
    <property type="evidence" value="ECO:0007669"/>
    <property type="project" value="InterPro"/>
</dbReference>
<dbReference type="Proteomes" id="UP000094285">
    <property type="component" value="Unassembled WGS sequence"/>
</dbReference>
<dbReference type="RefSeq" id="XP_020062408.1">
    <property type="nucleotide sequence ID" value="XM_020211178.1"/>
</dbReference>
<protein>
    <recommendedName>
        <fullName evidence="3">Hap4 transcription factor heteromerisation domain-containing protein</fullName>
    </recommendedName>
</protein>
<reference evidence="5" key="1">
    <citation type="submission" date="2016-05" db="EMBL/GenBank/DDBJ databases">
        <title>Comparative genomics of biotechnologically important yeasts.</title>
        <authorList>
            <consortium name="DOE Joint Genome Institute"/>
            <person name="Riley R."/>
            <person name="Haridas S."/>
            <person name="Wolfe K.H."/>
            <person name="Lopes M.R."/>
            <person name="Hittinger C.T."/>
            <person name="Goker M."/>
            <person name="Salamov A."/>
            <person name="Wisecaver J."/>
            <person name="Long T.M."/>
            <person name="Aerts A.L."/>
            <person name="Barry K."/>
            <person name="Choi C."/>
            <person name="Clum A."/>
            <person name="Coughlan A.Y."/>
            <person name="Deshpande S."/>
            <person name="Douglass A.P."/>
            <person name="Hanson S.J."/>
            <person name="Klenk H.-P."/>
            <person name="Labutti K."/>
            <person name="Lapidus A."/>
            <person name="Lindquist E."/>
            <person name="Lipzen A."/>
            <person name="Meier-Kolthoff J.P."/>
            <person name="Ohm R.A."/>
            <person name="Otillar R.P."/>
            <person name="Pangilinan J."/>
            <person name="Peng Y."/>
            <person name="Rokas A."/>
            <person name="Rosa C.A."/>
            <person name="Scheuner C."/>
            <person name="Sibirny A.A."/>
            <person name="Slot J.C."/>
            <person name="Stielow J.B."/>
            <person name="Sun H."/>
            <person name="Kurtzman C.P."/>
            <person name="Blackwell M."/>
            <person name="Grigoriev I.V."/>
            <person name="Jeffries T.W."/>
        </authorList>
    </citation>
    <scope>NUCLEOTIDE SEQUENCE [LARGE SCALE GENOMIC DNA]</scope>
    <source>
        <strain evidence="5">NRRL Y-17324</strain>
    </source>
</reference>
<dbReference type="GeneID" id="30985314"/>
<name>A0A1E4SCU3_9ASCO</name>
<dbReference type="AlphaFoldDB" id="A0A1E4SCU3"/>
<dbReference type="STRING" id="984487.A0A1E4SCU3"/>
<dbReference type="Pfam" id="PF10297">
    <property type="entry name" value="Hap4_Hap_bind"/>
    <property type="match status" value="1"/>
</dbReference>
<gene>
    <name evidence="4" type="ORF">CANTADRAFT_7768</name>
</gene>
<proteinExistence type="predicted"/>
<sequence>MSSPVEKPPDGVRMAIPEPPVPIKRESSELRMGQPARALDPSKGISQPAYPAAKPMRATTATNAKYAKIQPAIAPKPMGAVPKPKTFSPVAILKNGKPAPSPKPDVNLNINTSKRWVLPPRPRPGRKPTLANEEDPKKQPLKVATSTSVVASDLGRISPKKRAKVCKKEDEGPTLVKPDDPGLMASVVASETLASSLSVPPSRTLSTTSAALPPPPPPVLKTDPKTELNDLKLTYLNKLKEQELIRNYMEVITNQIKELNFVQSGVITFDALKTNRIKKANGSSVSVSTPLAKTTNYDQLESINNLNDLNKFLGYLTRSSNIIHSATKQTNKSEDADSILNQQIHHYLNVRSQFKSMQMEETKKLHSLKEQTQIKKKPVLLGIDKSAVETKPSSILSNSSLSKNAFSPDLLGMRGTNLFDETDNDLLIDLVNDDFNRESHDLILDEFLDSAKVDLDQSRLEIEEQQLGNVKIYDKNEAPPKVIKKKLKLNCGFCTNDTPCLCLDAEIDMGLLK</sequence>
<feature type="compositionally biased region" description="Polar residues" evidence="2">
    <location>
        <begin position="198"/>
        <end position="210"/>
    </location>
</feature>
<dbReference type="GO" id="GO:0005634">
    <property type="term" value="C:nucleus"/>
    <property type="evidence" value="ECO:0007669"/>
    <property type="project" value="InterPro"/>
</dbReference>
<feature type="domain" description="Hap4 transcription factor heteromerisation" evidence="3">
    <location>
        <begin position="112"/>
        <end position="128"/>
    </location>
</feature>
<evidence type="ECO:0000259" key="3">
    <source>
        <dbReference type="Pfam" id="PF10297"/>
    </source>
</evidence>
<keyword evidence="5" id="KW-1185">Reference proteome</keyword>
<organism evidence="4 5">
    <name type="scientific">Suhomyces tanzawaensis NRRL Y-17324</name>
    <dbReference type="NCBI Taxonomy" id="984487"/>
    <lineage>
        <taxon>Eukaryota</taxon>
        <taxon>Fungi</taxon>
        <taxon>Dikarya</taxon>
        <taxon>Ascomycota</taxon>
        <taxon>Saccharomycotina</taxon>
        <taxon>Pichiomycetes</taxon>
        <taxon>Debaryomycetaceae</taxon>
        <taxon>Suhomyces</taxon>
    </lineage>
</organism>
<feature type="region of interest" description="Disordered" evidence="2">
    <location>
        <begin position="1"/>
        <end position="57"/>
    </location>
</feature>
<evidence type="ECO:0000313" key="4">
    <source>
        <dbReference type="EMBL" id="ODV77286.1"/>
    </source>
</evidence>
<evidence type="ECO:0000256" key="2">
    <source>
        <dbReference type="SAM" id="MobiDB-lite"/>
    </source>
</evidence>
<dbReference type="OrthoDB" id="5374328at2759"/>
<feature type="region of interest" description="Disordered" evidence="2">
    <location>
        <begin position="198"/>
        <end position="225"/>
    </location>
</feature>
<evidence type="ECO:0000256" key="1">
    <source>
        <dbReference type="ARBA" id="ARBA00023242"/>
    </source>
</evidence>
<evidence type="ECO:0000313" key="5">
    <source>
        <dbReference type="Proteomes" id="UP000094285"/>
    </source>
</evidence>
<dbReference type="EMBL" id="KV453915">
    <property type="protein sequence ID" value="ODV77286.1"/>
    <property type="molecule type" value="Genomic_DNA"/>
</dbReference>
<dbReference type="InterPro" id="IPR018287">
    <property type="entry name" value="Hap4_TF_heteromerisation"/>
</dbReference>
<keyword evidence="1" id="KW-0539">Nucleus</keyword>
<feature type="region of interest" description="Disordered" evidence="2">
    <location>
        <begin position="91"/>
        <end position="148"/>
    </location>
</feature>
<accession>A0A1E4SCU3</accession>